<evidence type="ECO:0000313" key="5">
    <source>
        <dbReference type="EMBL" id="SDJ67978.1"/>
    </source>
</evidence>
<proteinExistence type="predicted"/>
<evidence type="ECO:0000259" key="4">
    <source>
        <dbReference type="PROSITE" id="PS50937"/>
    </source>
</evidence>
<dbReference type="RefSeq" id="WP_084334824.1">
    <property type="nucleotide sequence ID" value="NZ_CBKZNZ010000012.1"/>
</dbReference>
<dbReference type="Pfam" id="PF00376">
    <property type="entry name" value="MerR"/>
    <property type="match status" value="1"/>
</dbReference>
<dbReference type="PROSITE" id="PS50937">
    <property type="entry name" value="HTH_MERR_2"/>
    <property type="match status" value="1"/>
</dbReference>
<feature type="domain" description="HTH merR-type" evidence="4">
    <location>
        <begin position="1"/>
        <end position="69"/>
    </location>
</feature>
<dbReference type="GO" id="GO:0003677">
    <property type="term" value="F:DNA binding"/>
    <property type="evidence" value="ECO:0007669"/>
    <property type="project" value="UniProtKB-KW"/>
</dbReference>
<dbReference type="AlphaFoldDB" id="A0A1G8VPF8"/>
<keyword evidence="3" id="KW-0804">Transcription</keyword>
<keyword evidence="2 5" id="KW-0238">DNA-binding</keyword>
<dbReference type="PANTHER" id="PTHR30204">
    <property type="entry name" value="REDOX-CYCLING DRUG-SENSING TRANSCRIPTIONAL ACTIVATOR SOXR"/>
    <property type="match status" value="1"/>
</dbReference>
<dbReference type="OrthoDB" id="9808480at2"/>
<name>A0A1G8VPF8_9PSED</name>
<protein>
    <submittedName>
        <fullName evidence="5">DNA-binding transcriptional regulator, MerR family</fullName>
    </submittedName>
</protein>
<dbReference type="EMBL" id="FNFD01000002">
    <property type="protein sequence ID" value="SDJ67978.1"/>
    <property type="molecule type" value="Genomic_DNA"/>
</dbReference>
<dbReference type="Pfam" id="PF09278">
    <property type="entry name" value="MerR-DNA-bind"/>
    <property type="match status" value="1"/>
</dbReference>
<dbReference type="SUPFAM" id="SSF46955">
    <property type="entry name" value="Putative DNA-binding domain"/>
    <property type="match status" value="1"/>
</dbReference>
<gene>
    <name evidence="5" type="ORF">SAMN05216186_102311</name>
</gene>
<organism evidence="5 6">
    <name type="scientific">Pseudomonas indica</name>
    <dbReference type="NCBI Taxonomy" id="137658"/>
    <lineage>
        <taxon>Bacteria</taxon>
        <taxon>Pseudomonadati</taxon>
        <taxon>Pseudomonadota</taxon>
        <taxon>Gammaproteobacteria</taxon>
        <taxon>Pseudomonadales</taxon>
        <taxon>Pseudomonadaceae</taxon>
        <taxon>Pseudomonas</taxon>
    </lineage>
</organism>
<evidence type="ECO:0000256" key="1">
    <source>
        <dbReference type="ARBA" id="ARBA00023015"/>
    </source>
</evidence>
<accession>A0A1G8VPF8</accession>
<sequence length="147" mass="16250">MRVTQLAKAAGVSGETVRHYTDLGLLRPTRNPLNGYQEYAGEDLHRLRFIARARRLGFSLKDVQAILARADSGTAPCGEVRDLLSERLGTLEAHIAECQRLAQVMREALTQWEGKPECAPDGQAICRLIEDFDLPGETRSPTPCPAH</sequence>
<evidence type="ECO:0000313" key="6">
    <source>
        <dbReference type="Proteomes" id="UP000198706"/>
    </source>
</evidence>
<keyword evidence="6" id="KW-1185">Reference proteome</keyword>
<dbReference type="PRINTS" id="PR00040">
    <property type="entry name" value="HTHMERR"/>
</dbReference>
<dbReference type="InterPro" id="IPR047057">
    <property type="entry name" value="MerR_fam"/>
</dbReference>
<evidence type="ECO:0000256" key="3">
    <source>
        <dbReference type="ARBA" id="ARBA00023163"/>
    </source>
</evidence>
<reference evidence="5 6" key="1">
    <citation type="submission" date="2016-10" db="EMBL/GenBank/DDBJ databases">
        <authorList>
            <person name="de Groot N.N."/>
        </authorList>
    </citation>
    <scope>NUCLEOTIDE SEQUENCE [LARGE SCALE GENOMIC DNA]</scope>
    <source>
        <strain evidence="5 6">JCM 21544</strain>
    </source>
</reference>
<dbReference type="InterPro" id="IPR015358">
    <property type="entry name" value="Tscrpt_reg_MerR_DNA-bd"/>
</dbReference>
<evidence type="ECO:0000256" key="2">
    <source>
        <dbReference type="ARBA" id="ARBA00023125"/>
    </source>
</evidence>
<dbReference type="Gene3D" id="1.10.1660.10">
    <property type="match status" value="1"/>
</dbReference>
<keyword evidence="1" id="KW-0805">Transcription regulation</keyword>
<dbReference type="InterPro" id="IPR000551">
    <property type="entry name" value="MerR-type_HTH_dom"/>
</dbReference>
<dbReference type="PANTHER" id="PTHR30204:SF94">
    <property type="entry name" value="HEAVY METAL-DEPENDENT TRANSCRIPTIONAL REGULATOR HI_0293-RELATED"/>
    <property type="match status" value="1"/>
</dbReference>
<dbReference type="InterPro" id="IPR009061">
    <property type="entry name" value="DNA-bd_dom_put_sf"/>
</dbReference>
<dbReference type="SMART" id="SM00422">
    <property type="entry name" value="HTH_MERR"/>
    <property type="match status" value="1"/>
</dbReference>
<dbReference type="Proteomes" id="UP000198706">
    <property type="component" value="Unassembled WGS sequence"/>
</dbReference>
<dbReference type="GO" id="GO:0003700">
    <property type="term" value="F:DNA-binding transcription factor activity"/>
    <property type="evidence" value="ECO:0007669"/>
    <property type="project" value="InterPro"/>
</dbReference>
<dbReference type="STRING" id="137658.SAMN05216186_102311"/>